<dbReference type="RefSeq" id="XP_042562888.1">
    <property type="nucleotide sequence ID" value="XM_042706954.1"/>
</dbReference>
<accession>A0A8M1KKJ7</accession>
<protein>
    <submittedName>
        <fullName evidence="2">M-AAA protease-interacting protein 1, mitochondrial-like</fullName>
    </submittedName>
</protein>
<dbReference type="GeneID" id="122132151"/>
<dbReference type="KEGG" id="char:122132151"/>
<evidence type="ECO:0000313" key="1">
    <source>
        <dbReference type="Proteomes" id="UP000515152"/>
    </source>
</evidence>
<dbReference type="GO" id="GO:0043022">
    <property type="term" value="F:ribosome binding"/>
    <property type="evidence" value="ECO:0007669"/>
    <property type="project" value="TreeGrafter"/>
</dbReference>
<dbReference type="Proteomes" id="UP000515152">
    <property type="component" value="Unplaced"/>
</dbReference>
<dbReference type="GO" id="GO:0005743">
    <property type="term" value="C:mitochondrial inner membrane"/>
    <property type="evidence" value="ECO:0007669"/>
    <property type="project" value="TreeGrafter"/>
</dbReference>
<keyword evidence="1" id="KW-1185">Reference proteome</keyword>
<sequence length="78" mass="9389">MFSFPGRKFCYVMMRFWHLSITDVPEDPESIQIFRITDNGDDPPKKIVTAVYEFHCELTDGVEPDWMVTHIWHWKQLE</sequence>
<dbReference type="PANTHER" id="PTHR13333:SF7">
    <property type="entry name" value="M-AAA PROTEASE-INTERACTING PROTEIN 1, MITOCHONDRIAL"/>
    <property type="match status" value="1"/>
</dbReference>
<dbReference type="GO" id="GO:0032979">
    <property type="term" value="P:protein insertion into mitochondrial inner membrane from matrix"/>
    <property type="evidence" value="ECO:0007669"/>
    <property type="project" value="TreeGrafter"/>
</dbReference>
<dbReference type="OrthoDB" id="7249367at2759"/>
<dbReference type="PANTHER" id="PTHR13333">
    <property type="entry name" value="M-AAA PROTEASE-INTERACTING PROTEIN 1, MITOCHONDRIAL"/>
    <property type="match status" value="1"/>
</dbReference>
<proteinExistence type="predicted"/>
<organism evidence="1 2">
    <name type="scientific">Clupea harengus</name>
    <name type="common">Atlantic herring</name>
    <dbReference type="NCBI Taxonomy" id="7950"/>
    <lineage>
        <taxon>Eukaryota</taxon>
        <taxon>Metazoa</taxon>
        <taxon>Chordata</taxon>
        <taxon>Craniata</taxon>
        <taxon>Vertebrata</taxon>
        <taxon>Euteleostomi</taxon>
        <taxon>Actinopterygii</taxon>
        <taxon>Neopterygii</taxon>
        <taxon>Teleostei</taxon>
        <taxon>Clupei</taxon>
        <taxon>Clupeiformes</taxon>
        <taxon>Clupeoidei</taxon>
        <taxon>Clupeidae</taxon>
        <taxon>Clupea</taxon>
    </lineage>
</organism>
<dbReference type="AlphaFoldDB" id="A0A8M1KKJ7"/>
<evidence type="ECO:0000313" key="2">
    <source>
        <dbReference type="RefSeq" id="XP_042562888.1"/>
    </source>
</evidence>
<reference evidence="2" key="1">
    <citation type="submission" date="2025-08" db="UniProtKB">
        <authorList>
            <consortium name="RefSeq"/>
        </authorList>
    </citation>
    <scope>IDENTIFICATION</scope>
</reference>
<name>A0A8M1KKJ7_CLUHA</name>
<gene>
    <name evidence="2" type="primary">LOC122132151</name>
</gene>